<feature type="transmembrane region" description="Helical" evidence="1">
    <location>
        <begin position="265"/>
        <end position="286"/>
    </location>
</feature>
<feature type="transmembrane region" description="Helical" evidence="1">
    <location>
        <begin position="80"/>
        <end position="100"/>
    </location>
</feature>
<keyword evidence="1" id="KW-0472">Membrane</keyword>
<name>A0A3A1N4Z7_9FLAO</name>
<evidence type="ECO:0000313" key="3">
    <source>
        <dbReference type="Proteomes" id="UP000266067"/>
    </source>
</evidence>
<dbReference type="AlphaFoldDB" id="A0A3A1N4Z7"/>
<evidence type="ECO:0000313" key="2">
    <source>
        <dbReference type="EMBL" id="RIV32575.1"/>
    </source>
</evidence>
<dbReference type="OrthoDB" id="102112at2"/>
<evidence type="ECO:0000256" key="1">
    <source>
        <dbReference type="SAM" id="Phobius"/>
    </source>
</evidence>
<keyword evidence="1" id="KW-0812">Transmembrane</keyword>
<feature type="transmembrane region" description="Helical" evidence="1">
    <location>
        <begin position="218"/>
        <end position="244"/>
    </location>
</feature>
<keyword evidence="3" id="KW-1185">Reference proteome</keyword>
<protein>
    <submittedName>
        <fullName evidence="2">DoxX family protein</fullName>
    </submittedName>
</protein>
<gene>
    <name evidence="2" type="ORF">D2V08_12765</name>
</gene>
<feature type="transmembrane region" description="Helical" evidence="1">
    <location>
        <begin position="193"/>
        <end position="212"/>
    </location>
</feature>
<feature type="transmembrane region" description="Helical" evidence="1">
    <location>
        <begin position="7"/>
        <end position="25"/>
    </location>
</feature>
<accession>A0A3A1N4Z7</accession>
<organism evidence="2 3">
    <name type="scientific">Flagellimonas lutimaris</name>
    <dbReference type="NCBI Taxonomy" id="475082"/>
    <lineage>
        <taxon>Bacteria</taxon>
        <taxon>Pseudomonadati</taxon>
        <taxon>Bacteroidota</taxon>
        <taxon>Flavobacteriia</taxon>
        <taxon>Flavobacteriales</taxon>
        <taxon>Flavobacteriaceae</taxon>
        <taxon>Flagellimonas</taxon>
    </lineage>
</organism>
<dbReference type="EMBL" id="QXFH01000074">
    <property type="protein sequence ID" value="RIV32575.1"/>
    <property type="molecule type" value="Genomic_DNA"/>
</dbReference>
<dbReference type="RefSeq" id="WP_119608546.1">
    <property type="nucleotide sequence ID" value="NZ_QXFH01000074.1"/>
</dbReference>
<reference evidence="2 3" key="1">
    <citation type="submission" date="2018-08" db="EMBL/GenBank/DDBJ databases">
        <title>Proposal of Muricauda 72 sp.nov. and Muricauda NH166 sp.nov., isolated from seawater.</title>
        <authorList>
            <person name="Cheng H."/>
            <person name="Wu Y.-H."/>
            <person name="Guo L.-L."/>
            <person name="Xu X.-W."/>
        </authorList>
    </citation>
    <scope>NUCLEOTIDE SEQUENCE [LARGE SCALE GENOMIC DNA]</scope>
    <source>
        <strain evidence="2 3">KCTC 22173</strain>
    </source>
</reference>
<sequence>MKRIFDNFTFWGTLFLITYFFLYIFPFPLEWLPFKVGESISSYVDKFWQWLVLLLVKDGFGYHGDIATRVNGSGDTSYHFFKLLVQGAISAIVATIWLILDRAKNFFGKIKKFTAVYIRYYLAFKMLTYGLAKVFPNQFWEPGLTDMLRPFGEISPMGLLWKFMGYSVPYIIFTGVMEVMAGVLLFFRKTTRLGAILAFGIMLNVFVLNMSYDVPVKLFSFHLVLLSIIILSKDITGLLNFFVLNKPVPADKIEPYFKNKRYVKLGFLVKGFIILFITSVMVVNNYSNQWKYGRKAKMPSLYGIYEVETFIVNNDTIEPLLTDENRWRRFIVDRYSSNITKMNGDILYAESVVDTINTTIQIKPFKESSTFNFQYELRDSVLVFNGTKGKDSIRIDFKIKDKNEFYLMKRGFHWINEFPNNR</sequence>
<keyword evidence="1" id="KW-1133">Transmembrane helix</keyword>
<comment type="caution">
    <text evidence="2">The sequence shown here is derived from an EMBL/GenBank/DDBJ whole genome shotgun (WGS) entry which is preliminary data.</text>
</comment>
<dbReference type="Proteomes" id="UP000266067">
    <property type="component" value="Unassembled WGS sequence"/>
</dbReference>
<feature type="transmembrane region" description="Helical" evidence="1">
    <location>
        <begin position="120"/>
        <end position="140"/>
    </location>
</feature>
<proteinExistence type="predicted"/>
<feature type="transmembrane region" description="Helical" evidence="1">
    <location>
        <begin position="160"/>
        <end position="186"/>
    </location>
</feature>